<dbReference type="InterPro" id="IPR036366">
    <property type="entry name" value="PGBDSf"/>
</dbReference>
<dbReference type="EMBL" id="CP113797">
    <property type="protein sequence ID" value="WAL60694.1"/>
    <property type="molecule type" value="Genomic_DNA"/>
</dbReference>
<dbReference type="AlphaFoldDB" id="A0A9E9C7T6"/>
<protein>
    <submittedName>
        <fullName evidence="2">Peptidoglycan-binding domain-containing protein</fullName>
    </submittedName>
</protein>
<dbReference type="InterPro" id="IPR002477">
    <property type="entry name" value="Peptidoglycan-bd-like"/>
</dbReference>
<proteinExistence type="predicted"/>
<evidence type="ECO:0000259" key="1">
    <source>
        <dbReference type="Pfam" id="PF01471"/>
    </source>
</evidence>
<dbReference type="SUPFAM" id="SSF47090">
    <property type="entry name" value="PGBD-like"/>
    <property type="match status" value="1"/>
</dbReference>
<sequence>MEPLAYLYLVQDQEDFEDNQWTAPMSLSLSTSLAVRHRSGKVAGLIGVLSSVLVLAPSNSALATGGSTSTGFTSGEFTSGHELIGGEFTKVILTDEYAKSYAGGGYFYILQDFIRDRLALAVPNPPHPPVPTPPIASPPVAPPSHCTTLKYGDSGPAVQCLQDLLRQAGYFDGTSTGYFGPATKEAVKAFQYHCGLFVDGIAGPQTIAALHSVLGHSATPIPY</sequence>
<dbReference type="InterPro" id="IPR036365">
    <property type="entry name" value="PGBD-like_sf"/>
</dbReference>
<dbReference type="Proteomes" id="UP001163152">
    <property type="component" value="Chromosome"/>
</dbReference>
<feature type="domain" description="Peptidoglycan binding-like" evidence="1">
    <location>
        <begin position="154"/>
        <end position="210"/>
    </location>
</feature>
<gene>
    <name evidence="2" type="ORF">OXH18_01465</name>
</gene>
<keyword evidence="3" id="KW-1185">Reference proteome</keyword>
<dbReference type="Pfam" id="PF01471">
    <property type="entry name" value="PG_binding_1"/>
    <property type="match status" value="1"/>
</dbReference>
<dbReference type="KEGG" id="tsin:OXH18_01465"/>
<dbReference type="Gene3D" id="1.10.101.10">
    <property type="entry name" value="PGBD-like superfamily/PGBD"/>
    <property type="match status" value="1"/>
</dbReference>
<evidence type="ECO:0000313" key="2">
    <source>
        <dbReference type="EMBL" id="WAL60694.1"/>
    </source>
</evidence>
<reference evidence="2" key="1">
    <citation type="submission" date="2022-12" db="EMBL/GenBank/DDBJ databases">
        <title>Polyphasic identification of a Novel Hot-Spring Cyanobacterium Ocullathermofonsia sinensis gen nov. sp. nov. and Genomic Insights on its Adaptations to the Thermal Habitat.</title>
        <authorList>
            <person name="Daroch M."/>
            <person name="Tang J."/>
            <person name="Jiang Y."/>
        </authorList>
    </citation>
    <scope>NUCLEOTIDE SEQUENCE</scope>
    <source>
        <strain evidence="2">PKUAC-SCTA174</strain>
    </source>
</reference>
<evidence type="ECO:0000313" key="3">
    <source>
        <dbReference type="Proteomes" id="UP001163152"/>
    </source>
</evidence>
<accession>A0A9E9C7T6</accession>
<name>A0A9E9C7T6_9CYAN</name>
<organism evidence="2 3">
    <name type="scientific">Thermocoleostomius sinensis A174</name>
    <dbReference type="NCBI Taxonomy" id="2016057"/>
    <lineage>
        <taxon>Bacteria</taxon>
        <taxon>Bacillati</taxon>
        <taxon>Cyanobacteriota</taxon>
        <taxon>Cyanophyceae</taxon>
        <taxon>Oculatellales</taxon>
        <taxon>Oculatellaceae</taxon>
        <taxon>Thermocoleostomius</taxon>
    </lineage>
</organism>
<dbReference type="RefSeq" id="WP_268610654.1">
    <property type="nucleotide sequence ID" value="NZ_CP113797.1"/>
</dbReference>